<dbReference type="EMBL" id="DF820460">
    <property type="protein sequence ID" value="GAK54203.1"/>
    <property type="molecule type" value="Genomic_DNA"/>
</dbReference>
<dbReference type="InterPro" id="IPR007197">
    <property type="entry name" value="rSAM"/>
</dbReference>
<evidence type="ECO:0000256" key="2">
    <source>
        <dbReference type="ARBA" id="ARBA00022691"/>
    </source>
</evidence>
<dbReference type="Pfam" id="PF04055">
    <property type="entry name" value="Radical_SAM"/>
    <property type="match status" value="1"/>
</dbReference>
<evidence type="ECO:0000256" key="6">
    <source>
        <dbReference type="ARBA" id="ARBA00023601"/>
    </source>
</evidence>
<accession>A0A081BS22</accession>
<dbReference type="SFLD" id="SFLDG01067">
    <property type="entry name" value="SPASM/twitch_domain_containing"/>
    <property type="match status" value="1"/>
</dbReference>
<dbReference type="SUPFAM" id="SSF102114">
    <property type="entry name" value="Radical SAM enzymes"/>
    <property type="match status" value="1"/>
</dbReference>
<dbReference type="Proteomes" id="UP000030700">
    <property type="component" value="Unassembled WGS sequence"/>
</dbReference>
<dbReference type="AlphaFoldDB" id="A0A081BS22"/>
<dbReference type="InterPro" id="IPR013785">
    <property type="entry name" value="Aldolase_TIM"/>
</dbReference>
<keyword evidence="3" id="KW-0479">Metal-binding</keyword>
<dbReference type="PANTHER" id="PTHR43273:SF3">
    <property type="entry name" value="ANAEROBIC SULFATASE-MATURATING ENZYME HOMOLOG ASLB-RELATED"/>
    <property type="match status" value="1"/>
</dbReference>
<dbReference type="InterPro" id="IPR023867">
    <property type="entry name" value="Sulphatase_maturase_rSAM"/>
</dbReference>
<dbReference type="GO" id="GO:0016491">
    <property type="term" value="F:oxidoreductase activity"/>
    <property type="evidence" value="ECO:0007669"/>
    <property type="project" value="InterPro"/>
</dbReference>
<keyword evidence="2" id="KW-0949">S-adenosyl-L-methionine</keyword>
<comment type="similarity">
    <text evidence="6">Belongs to the radical SAM superfamily. Anaerobic sulfatase-maturating enzyme family.</text>
</comment>
<dbReference type="PROSITE" id="PS51918">
    <property type="entry name" value="RADICAL_SAM"/>
    <property type="match status" value="1"/>
</dbReference>
<evidence type="ECO:0000256" key="3">
    <source>
        <dbReference type="ARBA" id="ARBA00022723"/>
    </source>
</evidence>
<dbReference type="SFLD" id="SFLDG01384">
    <property type="entry name" value="thioether_bond_formation_requi"/>
    <property type="match status" value="1"/>
</dbReference>
<evidence type="ECO:0000256" key="7">
    <source>
        <dbReference type="SAM" id="MobiDB-lite"/>
    </source>
</evidence>
<dbReference type="Gene3D" id="3.20.20.70">
    <property type="entry name" value="Aldolase class I"/>
    <property type="match status" value="1"/>
</dbReference>
<dbReference type="SFLD" id="SFLDG01386">
    <property type="entry name" value="main_SPASM_domain-containing"/>
    <property type="match status" value="1"/>
</dbReference>
<evidence type="ECO:0000256" key="5">
    <source>
        <dbReference type="ARBA" id="ARBA00023014"/>
    </source>
</evidence>
<keyword evidence="4" id="KW-0408">Iron</keyword>
<dbReference type="NCBIfam" id="TIGR04085">
    <property type="entry name" value="rSAM_more_4Fe4S"/>
    <property type="match status" value="1"/>
</dbReference>
<organism evidence="9">
    <name type="scientific">Candidatus Moduliflexus flocculans</name>
    <dbReference type="NCBI Taxonomy" id="1499966"/>
    <lineage>
        <taxon>Bacteria</taxon>
        <taxon>Candidatus Moduliflexota</taxon>
        <taxon>Candidatus Moduliflexia</taxon>
        <taxon>Candidatus Moduliflexales</taxon>
        <taxon>Candidatus Moduliflexaceae</taxon>
    </lineage>
</organism>
<proteinExistence type="inferred from homology"/>
<dbReference type="SMART" id="SM00729">
    <property type="entry name" value="Elp3"/>
    <property type="match status" value="1"/>
</dbReference>
<dbReference type="STRING" id="1499966.U14_05482"/>
<dbReference type="HOGENOM" id="CLU_009273_4_4_0"/>
<keyword evidence="10" id="KW-1185">Reference proteome</keyword>
<feature type="domain" description="Radical SAM core" evidence="8">
    <location>
        <begin position="55"/>
        <end position="289"/>
    </location>
</feature>
<protein>
    <submittedName>
        <fullName evidence="9">Radical SAM domain protein</fullName>
    </submittedName>
</protein>
<feature type="region of interest" description="Disordered" evidence="7">
    <location>
        <begin position="178"/>
        <end position="201"/>
    </location>
</feature>
<dbReference type="CDD" id="cd01335">
    <property type="entry name" value="Radical_SAM"/>
    <property type="match status" value="1"/>
</dbReference>
<dbReference type="InterPro" id="IPR006638">
    <property type="entry name" value="Elp3/MiaA/NifB-like_rSAM"/>
</dbReference>
<evidence type="ECO:0000313" key="9">
    <source>
        <dbReference type="EMBL" id="GAK54203.1"/>
    </source>
</evidence>
<keyword evidence="5" id="KW-0411">Iron-sulfur</keyword>
<evidence type="ECO:0000256" key="4">
    <source>
        <dbReference type="ARBA" id="ARBA00023004"/>
    </source>
</evidence>
<sequence>MFNIDEITTPEISRILIHQSHLNIFPMAQCDACDVYSSLIFTGFDKELLNNDHIKTPLLSAWLHLSDACNLHCAYCYLPHAKAEMSIETGRAAIDATLSSALTHGYRSVKFKYAGGEPLLRLPLLLDLHRYARQNAEQRNLALDGVVITNGTLLTADIINQLKDVGLRVTISFDHLPDETHPCPSQEGKRTQRNYPDGRDASADAMRGIETALECGLMPDISITVSGRNVAQLPELLAWVLEKDLPFSLNFYRENACSDGIADLRFEEERFIEGMLAAYKMIEANLPQRSLLASLADMANFAAPHLRRCSVGHSYLVFDTEGRVSKCQMQIDRPVADIRCDDPLGAVRAAKDGIRNLTVDEKEGCQECQWKYWCAGGCPLETYRMTSRYDVKSPHCNIYKALYPEVLRLEGLRLLKYAEENSQ</sequence>
<evidence type="ECO:0000256" key="1">
    <source>
        <dbReference type="ARBA" id="ARBA00001966"/>
    </source>
</evidence>
<evidence type="ECO:0000259" key="8">
    <source>
        <dbReference type="PROSITE" id="PS51918"/>
    </source>
</evidence>
<name>A0A081BS22_9BACT</name>
<dbReference type="GO" id="GO:0046872">
    <property type="term" value="F:metal ion binding"/>
    <property type="evidence" value="ECO:0007669"/>
    <property type="project" value="UniProtKB-KW"/>
</dbReference>
<dbReference type="InterPro" id="IPR023885">
    <property type="entry name" value="4Fe4S-binding_SPASM_dom"/>
</dbReference>
<gene>
    <name evidence="9" type="ORF">U14_05482</name>
</gene>
<comment type="cofactor">
    <cofactor evidence="1">
        <name>[4Fe-4S] cluster</name>
        <dbReference type="ChEBI" id="CHEBI:49883"/>
    </cofactor>
</comment>
<dbReference type="PANTHER" id="PTHR43273">
    <property type="entry name" value="ANAEROBIC SULFATASE-MATURATING ENZYME HOMOLOG ASLB-RELATED"/>
    <property type="match status" value="1"/>
</dbReference>
<evidence type="ECO:0000313" key="10">
    <source>
        <dbReference type="Proteomes" id="UP000030700"/>
    </source>
</evidence>
<reference evidence="9" key="1">
    <citation type="journal article" date="2015" name="PeerJ">
        <title>First genomic representation of candidate bacterial phylum KSB3 points to enhanced environmental sensing as a trigger of wastewater bulking.</title>
        <authorList>
            <person name="Sekiguchi Y."/>
            <person name="Ohashi A."/>
            <person name="Parks D.H."/>
            <person name="Yamauchi T."/>
            <person name="Tyson G.W."/>
            <person name="Hugenholtz P."/>
        </authorList>
    </citation>
    <scope>NUCLEOTIDE SEQUENCE [LARGE SCALE GENOMIC DNA]</scope>
</reference>
<dbReference type="SFLD" id="SFLDS00029">
    <property type="entry name" value="Radical_SAM"/>
    <property type="match status" value="1"/>
</dbReference>
<dbReference type="InterPro" id="IPR058240">
    <property type="entry name" value="rSAM_sf"/>
</dbReference>
<dbReference type="GO" id="GO:0051536">
    <property type="term" value="F:iron-sulfur cluster binding"/>
    <property type="evidence" value="ECO:0007669"/>
    <property type="project" value="UniProtKB-KW"/>
</dbReference>